<evidence type="ECO:0000313" key="2">
    <source>
        <dbReference type="Proteomes" id="UP000076842"/>
    </source>
</evidence>
<dbReference type="InParanoid" id="A0A165DZH1"/>
<proteinExistence type="predicted"/>
<dbReference type="Proteomes" id="UP000076842">
    <property type="component" value="Unassembled WGS sequence"/>
</dbReference>
<protein>
    <submittedName>
        <fullName evidence="1">Uncharacterized protein</fullName>
    </submittedName>
</protein>
<sequence length="130" mass="14660">MPANTVKDPAVIDQAKSLRHVPWCEQYERMISGMLFQADSVITKAAKPWLHHSRCILVKETAKPVISAPGFLREEKACSTENYAFASQPNDMPANTEKDQVALDQAKSLKHVPWCEQYERMISGMLCVII</sequence>
<evidence type="ECO:0000313" key="1">
    <source>
        <dbReference type="EMBL" id="KZT53800.1"/>
    </source>
</evidence>
<dbReference type="EMBL" id="KV424028">
    <property type="protein sequence ID" value="KZT53800.1"/>
    <property type="molecule type" value="Genomic_DNA"/>
</dbReference>
<dbReference type="AlphaFoldDB" id="A0A165DZH1"/>
<dbReference type="OrthoDB" id="25818at2759"/>
<accession>A0A165DZH1</accession>
<organism evidence="1 2">
    <name type="scientific">Calocera cornea HHB12733</name>
    <dbReference type="NCBI Taxonomy" id="1353952"/>
    <lineage>
        <taxon>Eukaryota</taxon>
        <taxon>Fungi</taxon>
        <taxon>Dikarya</taxon>
        <taxon>Basidiomycota</taxon>
        <taxon>Agaricomycotina</taxon>
        <taxon>Dacrymycetes</taxon>
        <taxon>Dacrymycetales</taxon>
        <taxon>Dacrymycetaceae</taxon>
        <taxon>Calocera</taxon>
    </lineage>
</organism>
<gene>
    <name evidence="1" type="ORF">CALCODRAFT_511160</name>
</gene>
<reference evidence="1 2" key="1">
    <citation type="journal article" date="2016" name="Mol. Biol. Evol.">
        <title>Comparative Genomics of Early-Diverging Mushroom-Forming Fungi Provides Insights into the Origins of Lignocellulose Decay Capabilities.</title>
        <authorList>
            <person name="Nagy L.G."/>
            <person name="Riley R."/>
            <person name="Tritt A."/>
            <person name="Adam C."/>
            <person name="Daum C."/>
            <person name="Floudas D."/>
            <person name="Sun H."/>
            <person name="Yadav J.S."/>
            <person name="Pangilinan J."/>
            <person name="Larsson K.H."/>
            <person name="Matsuura K."/>
            <person name="Barry K."/>
            <person name="Labutti K."/>
            <person name="Kuo R."/>
            <person name="Ohm R.A."/>
            <person name="Bhattacharya S.S."/>
            <person name="Shirouzu T."/>
            <person name="Yoshinaga Y."/>
            <person name="Martin F.M."/>
            <person name="Grigoriev I.V."/>
            <person name="Hibbett D.S."/>
        </authorList>
    </citation>
    <scope>NUCLEOTIDE SEQUENCE [LARGE SCALE GENOMIC DNA]</scope>
    <source>
        <strain evidence="1 2">HHB12733</strain>
    </source>
</reference>
<keyword evidence="2" id="KW-1185">Reference proteome</keyword>
<name>A0A165DZH1_9BASI</name>